<organism evidence="2 3">
    <name type="scientific">Giardia duodenalis assemblage B</name>
    <dbReference type="NCBI Taxonomy" id="1394984"/>
    <lineage>
        <taxon>Eukaryota</taxon>
        <taxon>Metamonada</taxon>
        <taxon>Diplomonadida</taxon>
        <taxon>Hexamitidae</taxon>
        <taxon>Giardiinae</taxon>
        <taxon>Giardia</taxon>
    </lineage>
</organism>
<accession>A0A132NTS2</accession>
<dbReference type="SUPFAM" id="SSF52833">
    <property type="entry name" value="Thioredoxin-like"/>
    <property type="match status" value="1"/>
</dbReference>
<proteinExistence type="predicted"/>
<dbReference type="Gene3D" id="3.40.30.10">
    <property type="entry name" value="Glutaredoxin"/>
    <property type="match status" value="1"/>
</dbReference>
<dbReference type="CDD" id="cd02989">
    <property type="entry name" value="Phd_like_TxnDC9"/>
    <property type="match status" value="1"/>
</dbReference>
<dbReference type="Pfam" id="PF00085">
    <property type="entry name" value="Thioredoxin"/>
    <property type="match status" value="1"/>
</dbReference>
<sequence length="184" mass="20806">MAPSTPSLSSSDDDLAIDNSLDVYIMKRKEELQNEFNLQKEVLEHNHGKLLEIEEAVFLDSIRQSELVVCHFFHPEFNTCKVLDDILEKLASIHLKVRFIKINALGAGFFVNKLKIRTLPTLCVFDNGILKKKFLGFDEFGGDKPSAELLQIALAKTGIINYVSEEQRGTSIFGRRDPDDSDSF</sequence>
<dbReference type="InterPro" id="IPR036249">
    <property type="entry name" value="Thioredoxin-like_sf"/>
</dbReference>
<dbReference type="VEuPathDB" id="GiardiaDB:QR46_2577"/>
<name>A0A132NTS2_GIAIN</name>
<evidence type="ECO:0000259" key="1">
    <source>
        <dbReference type="Pfam" id="PF00085"/>
    </source>
</evidence>
<dbReference type="InterPro" id="IPR013766">
    <property type="entry name" value="Thioredoxin_domain"/>
</dbReference>
<dbReference type="PANTHER" id="PTHR21148">
    <property type="entry name" value="THIOREDOXIN DOMAIN-CONTAINING PROTEIN 9"/>
    <property type="match status" value="1"/>
</dbReference>
<evidence type="ECO:0000313" key="2">
    <source>
        <dbReference type="EMBL" id="KWX13455.1"/>
    </source>
</evidence>
<dbReference type="Proteomes" id="UP000070089">
    <property type="component" value="Unassembled WGS sequence"/>
</dbReference>
<comment type="caution">
    <text evidence="2">The sequence shown here is derived from an EMBL/GenBank/DDBJ whole genome shotgun (WGS) entry which is preliminary data.</text>
</comment>
<protein>
    <submittedName>
        <fullName evidence="2">ATP binding protein associated with cell differentiation/ putative/ thioredoxin domain protein/ phosducin related family</fullName>
    </submittedName>
</protein>
<gene>
    <name evidence="2" type="ORF">QR46_2577</name>
</gene>
<reference evidence="2 3" key="1">
    <citation type="journal article" date="2015" name="Mol. Biochem. Parasitol.">
        <title>Identification of polymorphic genes for use in assemblage B genotyping assays through comparative genomics of multiple assemblage B Giardia duodenalis isolates.</title>
        <authorList>
            <person name="Wielinga C."/>
            <person name="Thompson R.C."/>
            <person name="Monis P."/>
            <person name="Ryan U."/>
        </authorList>
    </citation>
    <scope>NUCLEOTIDE SEQUENCE [LARGE SCALE GENOMIC DNA]</scope>
    <source>
        <strain evidence="2 3">BAH15c1</strain>
    </source>
</reference>
<dbReference type="EMBL" id="JXTI01000069">
    <property type="protein sequence ID" value="KWX13455.1"/>
    <property type="molecule type" value="Genomic_DNA"/>
</dbReference>
<feature type="domain" description="Thioredoxin" evidence="1">
    <location>
        <begin position="52"/>
        <end position="136"/>
    </location>
</feature>
<evidence type="ECO:0000313" key="3">
    <source>
        <dbReference type="Proteomes" id="UP000070089"/>
    </source>
</evidence>
<dbReference type="OrthoDB" id="10257948at2759"/>
<dbReference type="AlphaFoldDB" id="A0A132NTS2"/>